<gene>
    <name evidence="4" type="ORF">ABR189_15990</name>
</gene>
<dbReference type="Proteomes" id="UP001549749">
    <property type="component" value="Unassembled WGS sequence"/>
</dbReference>
<sequence length="399" mass="44313">MSRMTEADFLKLLDGFKKQTLSAQELNEFLDASQQPAFEQLLGNTLETDLKVRWVDGLAAADTGQKLWQQLDDTSREPAPTPSRIYPLRQWRSVAAILVFILSGTAAYLLFIKGDHKKDLATVNHYNSTDSLRGIGKKAILTIANGKKIILDSTATGVISKQGNTVINNTNSQLVYQNNGAGNTTINKIETPVGGQYSIVLSDGTKAWLNAGSSLTFPASFTGKERKVEMTGEVYFEVAQNASQPFKVSVNNSTWIDVLGTSFNVNAYKEEGSIKTTLLQGAVLMNTHDHSKRLTPGQQARINNNDNKIELIDQVNQDQVMGWKNGYFTFERAPVESIMNQFQRWYNIEVIYRGTKPTDLFTGSIPLSSSLPQALKILEYARVNYVLEDNKVIILSSSR</sequence>
<comment type="caution">
    <text evidence="4">The sequence shown here is derived from an EMBL/GenBank/DDBJ whole genome shotgun (WGS) entry which is preliminary data.</text>
</comment>
<protein>
    <submittedName>
        <fullName evidence="4">FecR domain-containing protein</fullName>
    </submittedName>
</protein>
<dbReference type="Pfam" id="PF04773">
    <property type="entry name" value="FecR"/>
    <property type="match status" value="1"/>
</dbReference>
<name>A0ABV2T786_9BACT</name>
<organism evidence="4 5">
    <name type="scientific">Chitinophaga defluvii</name>
    <dbReference type="NCBI Taxonomy" id="3163343"/>
    <lineage>
        <taxon>Bacteria</taxon>
        <taxon>Pseudomonadati</taxon>
        <taxon>Bacteroidota</taxon>
        <taxon>Chitinophagia</taxon>
        <taxon>Chitinophagales</taxon>
        <taxon>Chitinophagaceae</taxon>
        <taxon>Chitinophaga</taxon>
    </lineage>
</organism>
<keyword evidence="1" id="KW-0472">Membrane</keyword>
<dbReference type="Pfam" id="PF16344">
    <property type="entry name" value="FecR_C"/>
    <property type="match status" value="1"/>
</dbReference>
<evidence type="ECO:0000313" key="5">
    <source>
        <dbReference type="Proteomes" id="UP001549749"/>
    </source>
</evidence>
<dbReference type="Gene3D" id="3.55.50.30">
    <property type="match status" value="1"/>
</dbReference>
<evidence type="ECO:0000313" key="4">
    <source>
        <dbReference type="EMBL" id="MET6998886.1"/>
    </source>
</evidence>
<evidence type="ECO:0000256" key="1">
    <source>
        <dbReference type="SAM" id="Phobius"/>
    </source>
</evidence>
<dbReference type="Gene3D" id="2.60.120.1440">
    <property type="match status" value="1"/>
</dbReference>
<dbReference type="RefSeq" id="WP_354661454.1">
    <property type="nucleotide sequence ID" value="NZ_JBEXAC010000002.1"/>
</dbReference>
<dbReference type="PANTHER" id="PTHR30273">
    <property type="entry name" value="PERIPLASMIC SIGNAL SENSOR AND SIGMA FACTOR ACTIVATOR FECR-RELATED"/>
    <property type="match status" value="1"/>
</dbReference>
<keyword evidence="1" id="KW-0812">Transmembrane</keyword>
<reference evidence="4 5" key="1">
    <citation type="submission" date="2024-06" db="EMBL/GenBank/DDBJ databases">
        <title>Chitinophaga defluvii sp. nov., isolated from municipal sewage.</title>
        <authorList>
            <person name="Zhang L."/>
        </authorList>
    </citation>
    <scope>NUCLEOTIDE SEQUENCE [LARGE SCALE GENOMIC DNA]</scope>
    <source>
        <strain evidence="4 5">H8</strain>
    </source>
</reference>
<proteinExistence type="predicted"/>
<keyword evidence="5" id="KW-1185">Reference proteome</keyword>
<accession>A0ABV2T786</accession>
<dbReference type="InterPro" id="IPR032508">
    <property type="entry name" value="FecR_C"/>
</dbReference>
<evidence type="ECO:0000259" key="2">
    <source>
        <dbReference type="Pfam" id="PF04773"/>
    </source>
</evidence>
<dbReference type="InterPro" id="IPR006860">
    <property type="entry name" value="FecR"/>
</dbReference>
<dbReference type="EMBL" id="JBEXAC010000002">
    <property type="protein sequence ID" value="MET6998886.1"/>
    <property type="molecule type" value="Genomic_DNA"/>
</dbReference>
<evidence type="ECO:0000259" key="3">
    <source>
        <dbReference type="Pfam" id="PF16344"/>
    </source>
</evidence>
<dbReference type="InterPro" id="IPR012373">
    <property type="entry name" value="Ferrdict_sens_TM"/>
</dbReference>
<dbReference type="PANTHER" id="PTHR30273:SF2">
    <property type="entry name" value="PROTEIN FECR"/>
    <property type="match status" value="1"/>
</dbReference>
<keyword evidence="1" id="KW-1133">Transmembrane helix</keyword>
<feature type="transmembrane region" description="Helical" evidence="1">
    <location>
        <begin position="93"/>
        <end position="111"/>
    </location>
</feature>
<feature type="domain" description="FecR protein" evidence="2">
    <location>
        <begin position="188"/>
        <end position="283"/>
    </location>
</feature>
<feature type="domain" description="Protein FecR C-terminal" evidence="3">
    <location>
        <begin position="327"/>
        <end position="394"/>
    </location>
</feature>